<feature type="transmembrane region" description="Helical" evidence="9">
    <location>
        <begin position="88"/>
        <end position="111"/>
    </location>
</feature>
<keyword evidence="9" id="KW-1133">Transmembrane helix</keyword>
<dbReference type="EMBL" id="BAAAPO010000062">
    <property type="protein sequence ID" value="GAA1809067.1"/>
    <property type="molecule type" value="Genomic_DNA"/>
</dbReference>
<keyword evidence="5" id="KW-0547">Nucleotide-binding</keyword>
<feature type="transmembrane region" description="Helical" evidence="9">
    <location>
        <begin position="29"/>
        <end position="50"/>
    </location>
</feature>
<comment type="catalytic activity">
    <reaction evidence="1">
        <text>ATP + protein L-histidine = ADP + protein N-phospho-L-histidine.</text>
        <dbReference type="EC" id="2.7.13.3"/>
    </reaction>
</comment>
<reference evidence="12" key="1">
    <citation type="journal article" date="2019" name="Int. J. Syst. Evol. Microbiol.">
        <title>The Global Catalogue of Microorganisms (GCM) 10K type strain sequencing project: providing services to taxonomists for standard genome sequencing and annotation.</title>
        <authorList>
            <consortium name="The Broad Institute Genomics Platform"/>
            <consortium name="The Broad Institute Genome Sequencing Center for Infectious Disease"/>
            <person name="Wu L."/>
            <person name="Ma J."/>
        </authorList>
    </citation>
    <scope>NUCLEOTIDE SEQUENCE [LARGE SCALE GENOMIC DNA]</scope>
    <source>
        <strain evidence="12">JCM 15592</strain>
    </source>
</reference>
<dbReference type="Gene3D" id="1.20.5.1930">
    <property type="match status" value="1"/>
</dbReference>
<dbReference type="InterPro" id="IPR036890">
    <property type="entry name" value="HATPase_C_sf"/>
</dbReference>
<dbReference type="PANTHER" id="PTHR24421:SF10">
    <property type="entry name" value="NITRATE_NITRITE SENSOR PROTEIN NARQ"/>
    <property type="match status" value="1"/>
</dbReference>
<evidence type="ECO:0000313" key="11">
    <source>
        <dbReference type="EMBL" id="GAA1809067.1"/>
    </source>
</evidence>
<keyword evidence="9" id="KW-0472">Membrane</keyword>
<keyword evidence="3" id="KW-0597">Phosphoprotein</keyword>
<protein>
    <recommendedName>
        <fullName evidence="2">histidine kinase</fullName>
        <ecNumber evidence="2">2.7.13.3</ecNumber>
    </recommendedName>
</protein>
<evidence type="ECO:0000256" key="1">
    <source>
        <dbReference type="ARBA" id="ARBA00000085"/>
    </source>
</evidence>
<comment type="caution">
    <text evidence="11">The sequence shown here is derived from an EMBL/GenBank/DDBJ whole genome shotgun (WGS) entry which is preliminary data.</text>
</comment>
<dbReference type="PANTHER" id="PTHR24421">
    <property type="entry name" value="NITRATE/NITRITE SENSOR PROTEIN NARX-RELATED"/>
    <property type="match status" value="1"/>
</dbReference>
<keyword evidence="12" id="KW-1185">Reference proteome</keyword>
<evidence type="ECO:0000256" key="9">
    <source>
        <dbReference type="SAM" id="Phobius"/>
    </source>
</evidence>
<dbReference type="RefSeq" id="WP_344088787.1">
    <property type="nucleotide sequence ID" value="NZ_BAAAPO010000062.1"/>
</dbReference>
<evidence type="ECO:0000313" key="12">
    <source>
        <dbReference type="Proteomes" id="UP001499938"/>
    </source>
</evidence>
<dbReference type="InterPro" id="IPR011712">
    <property type="entry name" value="Sig_transdc_His_kin_sub3_dim/P"/>
</dbReference>
<keyword evidence="9" id="KW-0812">Transmembrane</keyword>
<dbReference type="Pfam" id="PF07730">
    <property type="entry name" value="HisKA_3"/>
    <property type="match status" value="1"/>
</dbReference>
<proteinExistence type="predicted"/>
<evidence type="ECO:0000256" key="7">
    <source>
        <dbReference type="ARBA" id="ARBA00022840"/>
    </source>
</evidence>
<keyword evidence="7" id="KW-0067">ATP-binding</keyword>
<dbReference type="Proteomes" id="UP001499938">
    <property type="component" value="Unassembled WGS sequence"/>
</dbReference>
<keyword evidence="6" id="KW-0418">Kinase</keyword>
<evidence type="ECO:0000256" key="8">
    <source>
        <dbReference type="ARBA" id="ARBA00023012"/>
    </source>
</evidence>
<organism evidence="11 12">
    <name type="scientific">Nostocoides veronense</name>
    <dbReference type="NCBI Taxonomy" id="330836"/>
    <lineage>
        <taxon>Bacteria</taxon>
        <taxon>Bacillati</taxon>
        <taxon>Actinomycetota</taxon>
        <taxon>Actinomycetes</taxon>
        <taxon>Micrococcales</taxon>
        <taxon>Intrasporangiaceae</taxon>
        <taxon>Nostocoides</taxon>
    </lineage>
</organism>
<dbReference type="Gene3D" id="3.30.565.10">
    <property type="entry name" value="Histidine kinase-like ATPase, C-terminal domain"/>
    <property type="match status" value="1"/>
</dbReference>
<dbReference type="InterPro" id="IPR050482">
    <property type="entry name" value="Sensor_HK_TwoCompSys"/>
</dbReference>
<evidence type="ECO:0000259" key="10">
    <source>
        <dbReference type="Pfam" id="PF07730"/>
    </source>
</evidence>
<evidence type="ECO:0000256" key="3">
    <source>
        <dbReference type="ARBA" id="ARBA00022553"/>
    </source>
</evidence>
<feature type="transmembrane region" description="Helical" evidence="9">
    <location>
        <begin position="161"/>
        <end position="188"/>
    </location>
</feature>
<gene>
    <name evidence="11" type="ORF">GCM10009811_35410</name>
</gene>
<evidence type="ECO:0000256" key="2">
    <source>
        <dbReference type="ARBA" id="ARBA00012438"/>
    </source>
</evidence>
<keyword evidence="4" id="KW-0808">Transferase</keyword>
<feature type="transmembrane region" description="Helical" evidence="9">
    <location>
        <begin position="118"/>
        <end position="141"/>
    </location>
</feature>
<sequence length="441" mass="45933">MSTTSTPVAADALPPDSTDLAAIGRPPAYFLPLLAAGAVLLNWLVVGFLLTPDHLLLGAVLPAVAIMGIARFPGASLALLALLVPASYALGVGAGVGLLIAISVVLFGAAAYGSRATLWISGVGLVAAPIALFALVVLRTFGLESIDSFLRNFSLSQLPGALSRLLGGLSIVGLTLGALFILLPWLLGLAWRSVIRSRQEAALAQAERDEAERETAYAREVADLRAGQTQLARDVHDVVGHSLAVILAQAQSAQYLRDDELDKMRETMATVADSARRSLGDVRAVLTGTRDQASAASAGLETLISGVRAAGNEVVERVDGTPRPLSPELAEVAYRVLQEMLTNALKHGREGGPVWVRQIWPEQPGGRLTIEVHNLIDADREAQGAGIGLGSMRDRLASVGGSLRTGAEETADGPMFGAVAVLPLRATEVSGGMPVVPRVAG</sequence>
<dbReference type="SUPFAM" id="SSF55874">
    <property type="entry name" value="ATPase domain of HSP90 chaperone/DNA topoisomerase II/histidine kinase"/>
    <property type="match status" value="1"/>
</dbReference>
<feature type="domain" description="Signal transduction histidine kinase subgroup 3 dimerisation and phosphoacceptor" evidence="10">
    <location>
        <begin position="230"/>
        <end position="292"/>
    </location>
</feature>
<keyword evidence="8" id="KW-0902">Two-component regulatory system</keyword>
<evidence type="ECO:0000256" key="5">
    <source>
        <dbReference type="ARBA" id="ARBA00022741"/>
    </source>
</evidence>
<evidence type="ECO:0000256" key="6">
    <source>
        <dbReference type="ARBA" id="ARBA00022777"/>
    </source>
</evidence>
<evidence type="ECO:0000256" key="4">
    <source>
        <dbReference type="ARBA" id="ARBA00022679"/>
    </source>
</evidence>
<accession>A0ABP4YAJ0</accession>
<name>A0ABP4YAJ0_9MICO</name>
<feature type="transmembrane region" description="Helical" evidence="9">
    <location>
        <begin position="57"/>
        <end position="82"/>
    </location>
</feature>
<dbReference type="EC" id="2.7.13.3" evidence="2"/>